<evidence type="ECO:0000256" key="7">
    <source>
        <dbReference type="ARBA" id="ARBA00022840"/>
    </source>
</evidence>
<feature type="transmembrane region" description="Helical" evidence="10">
    <location>
        <begin position="146"/>
        <end position="173"/>
    </location>
</feature>
<keyword evidence="8" id="KW-0902">Two-component regulatory system</keyword>
<dbReference type="InterPro" id="IPR036890">
    <property type="entry name" value="HATPase_C_sf"/>
</dbReference>
<keyword evidence="10" id="KW-0812">Transmembrane</keyword>
<evidence type="ECO:0000256" key="9">
    <source>
        <dbReference type="SAM" id="MobiDB-lite"/>
    </source>
</evidence>
<dbReference type="InterPro" id="IPR050482">
    <property type="entry name" value="Sensor_HK_TwoCompSys"/>
</dbReference>
<comment type="catalytic activity">
    <reaction evidence="1">
        <text>ATP + protein L-histidine = ADP + protein N-phospho-L-histidine.</text>
        <dbReference type="EC" id="2.7.13.3"/>
    </reaction>
</comment>
<keyword evidence="10" id="KW-1133">Transmembrane helix</keyword>
<evidence type="ECO:0000256" key="2">
    <source>
        <dbReference type="ARBA" id="ARBA00012438"/>
    </source>
</evidence>
<evidence type="ECO:0000256" key="3">
    <source>
        <dbReference type="ARBA" id="ARBA00022553"/>
    </source>
</evidence>
<dbReference type="Gene3D" id="1.20.5.1930">
    <property type="match status" value="1"/>
</dbReference>
<keyword evidence="14" id="KW-1185">Reference proteome</keyword>
<dbReference type="InterPro" id="IPR011712">
    <property type="entry name" value="Sig_transdc_His_kin_sub3_dim/P"/>
</dbReference>
<evidence type="ECO:0000256" key="10">
    <source>
        <dbReference type="SAM" id="Phobius"/>
    </source>
</evidence>
<evidence type="ECO:0000256" key="5">
    <source>
        <dbReference type="ARBA" id="ARBA00022741"/>
    </source>
</evidence>
<evidence type="ECO:0000259" key="12">
    <source>
        <dbReference type="Pfam" id="PF13796"/>
    </source>
</evidence>
<dbReference type="PANTHER" id="PTHR24421:SF10">
    <property type="entry name" value="NITRATE_NITRITE SENSOR PROTEIN NARQ"/>
    <property type="match status" value="1"/>
</dbReference>
<sequence length="558" mass="58639">MTTTENDEVVGIEADESRRHADQHTHEEQGGPRMASSPPARRGIRYGNLWRGVPRELGFLLPTLPIVIASFVTLVTLFSTGVSTLVIVVGFFLLVATMWVARGFGAFEVLRLRAAGFPGIPTPEWRVVTGGGWFTRMFTVFRNGHYWLALLHGSVVNFVVGVTTWSITITWVASGLGGVTYWFYSRWIPQGDRGWSLYSVIVDFFVPGTSTGVDERLGDNIVLFVAGVIFLVTLPFITRGLVSIHYGIARGMLGPFRSDALRREVLELSASRGAAVAAEGHSLRRLERDIHDGPQQRLVRLQMDLAAAERQIDTDPARARQLIDEAMTQSREALDELRSLSRGFAPPILMDRGLVAALESAAVRSPVPTRIVSALPVGLRVPQEIERNAYFVASEALANAAKHAGARSVEVRVAVRPPVGAEAGAAAAVAGAVGGATPGGAGVPSWLDVTVMDDGRGGAAPLEGHGLAGLEQRLRGVGGSLELMSPVGGPTVLAAHLPFTVAAASASAAASSAGSAAEAASGSAQASTAVPGSASAAVSRSDRPADTGPGAYPADPLI</sequence>
<feature type="domain" description="Signal transduction histidine kinase subgroup 3 dimerisation and phosphoacceptor" evidence="11">
    <location>
        <begin position="284"/>
        <end position="347"/>
    </location>
</feature>
<feature type="region of interest" description="Disordered" evidence="9">
    <location>
        <begin position="1"/>
        <end position="40"/>
    </location>
</feature>
<evidence type="ECO:0000256" key="8">
    <source>
        <dbReference type="ARBA" id="ARBA00023012"/>
    </source>
</evidence>
<keyword evidence="3" id="KW-0597">Phosphoprotein</keyword>
<evidence type="ECO:0000313" key="13">
    <source>
        <dbReference type="EMBL" id="MCS5719948.1"/>
    </source>
</evidence>
<dbReference type="RefSeq" id="WP_259509596.1">
    <property type="nucleotide sequence ID" value="NZ_JANLCM010000002.1"/>
</dbReference>
<dbReference type="InterPro" id="IPR025828">
    <property type="entry name" value="Put_sensor_dom"/>
</dbReference>
<feature type="compositionally biased region" description="Low complexity" evidence="9">
    <location>
        <begin position="514"/>
        <end position="529"/>
    </location>
</feature>
<dbReference type="Pfam" id="PF13796">
    <property type="entry name" value="Sensor"/>
    <property type="match status" value="1"/>
</dbReference>
<dbReference type="Gene3D" id="3.30.565.10">
    <property type="entry name" value="Histidine kinase-like ATPase, C-terminal domain"/>
    <property type="match status" value="1"/>
</dbReference>
<feature type="compositionally biased region" description="Acidic residues" evidence="9">
    <location>
        <begin position="1"/>
        <end position="14"/>
    </location>
</feature>
<dbReference type="CDD" id="cd16917">
    <property type="entry name" value="HATPase_UhpB-NarQ-NarX-like"/>
    <property type="match status" value="1"/>
</dbReference>
<dbReference type="Pfam" id="PF07730">
    <property type="entry name" value="HisKA_3"/>
    <property type="match status" value="1"/>
</dbReference>
<reference evidence="13" key="1">
    <citation type="submission" date="2022-08" db="EMBL/GenBank/DDBJ databases">
        <authorList>
            <person name="Deng Y."/>
            <person name="Han X.-F."/>
            <person name="Zhang Y.-Q."/>
        </authorList>
    </citation>
    <scope>NUCLEOTIDE SEQUENCE</scope>
    <source>
        <strain evidence="13">CPCC 205763</strain>
    </source>
</reference>
<accession>A0ABT2GUT8</accession>
<evidence type="ECO:0000256" key="4">
    <source>
        <dbReference type="ARBA" id="ARBA00022679"/>
    </source>
</evidence>
<dbReference type="EC" id="2.7.13.3" evidence="2"/>
<evidence type="ECO:0000256" key="6">
    <source>
        <dbReference type="ARBA" id="ARBA00022777"/>
    </source>
</evidence>
<feature type="transmembrane region" description="Helical" evidence="10">
    <location>
        <begin position="221"/>
        <end position="242"/>
    </location>
</feature>
<feature type="compositionally biased region" description="Basic and acidic residues" evidence="9">
    <location>
        <begin position="15"/>
        <end position="30"/>
    </location>
</feature>
<keyword evidence="10" id="KW-0472">Membrane</keyword>
<feature type="domain" description="Putative sensor" evidence="12">
    <location>
        <begin position="59"/>
        <end position="253"/>
    </location>
</feature>
<gene>
    <name evidence="13" type="ORF">N1027_17595</name>
</gene>
<dbReference type="SUPFAM" id="SSF55874">
    <property type="entry name" value="ATPase domain of HSP90 chaperone/DNA topoisomerase II/histidine kinase"/>
    <property type="match status" value="1"/>
</dbReference>
<keyword evidence="5" id="KW-0547">Nucleotide-binding</keyword>
<feature type="transmembrane region" description="Helical" evidence="10">
    <location>
        <begin position="84"/>
        <end position="104"/>
    </location>
</feature>
<proteinExistence type="predicted"/>
<evidence type="ECO:0000256" key="1">
    <source>
        <dbReference type="ARBA" id="ARBA00000085"/>
    </source>
</evidence>
<comment type="caution">
    <text evidence="13">The sequence shown here is derived from an EMBL/GenBank/DDBJ whole genome shotgun (WGS) entry which is preliminary data.</text>
</comment>
<name>A0ABT2GUT8_9MICO</name>
<dbReference type="Proteomes" id="UP001165584">
    <property type="component" value="Unassembled WGS sequence"/>
</dbReference>
<organism evidence="13 14">
    <name type="scientific">Herbiconiux aconitum</name>
    <dbReference type="NCBI Taxonomy" id="2970913"/>
    <lineage>
        <taxon>Bacteria</taxon>
        <taxon>Bacillati</taxon>
        <taxon>Actinomycetota</taxon>
        <taxon>Actinomycetes</taxon>
        <taxon>Micrococcales</taxon>
        <taxon>Microbacteriaceae</taxon>
        <taxon>Herbiconiux</taxon>
    </lineage>
</organism>
<keyword evidence="4" id="KW-0808">Transferase</keyword>
<evidence type="ECO:0000313" key="14">
    <source>
        <dbReference type="Proteomes" id="UP001165584"/>
    </source>
</evidence>
<keyword evidence="6" id="KW-0418">Kinase</keyword>
<dbReference type="PANTHER" id="PTHR24421">
    <property type="entry name" value="NITRATE/NITRITE SENSOR PROTEIN NARX-RELATED"/>
    <property type="match status" value="1"/>
</dbReference>
<evidence type="ECO:0000259" key="11">
    <source>
        <dbReference type="Pfam" id="PF07730"/>
    </source>
</evidence>
<dbReference type="EMBL" id="JANLCM010000002">
    <property type="protein sequence ID" value="MCS5719948.1"/>
    <property type="molecule type" value="Genomic_DNA"/>
</dbReference>
<feature type="transmembrane region" description="Helical" evidence="10">
    <location>
        <begin position="57"/>
        <end position="78"/>
    </location>
</feature>
<keyword evidence="7" id="KW-0067">ATP-binding</keyword>
<feature type="region of interest" description="Disordered" evidence="9">
    <location>
        <begin position="514"/>
        <end position="558"/>
    </location>
</feature>
<protein>
    <recommendedName>
        <fullName evidence="2">histidine kinase</fullName>
        <ecNumber evidence="2">2.7.13.3</ecNumber>
    </recommendedName>
</protein>